<evidence type="ECO:0000313" key="2">
    <source>
        <dbReference type="EMBL" id="KAL0468901.1"/>
    </source>
</evidence>
<accession>A0ABR3D884</accession>
<dbReference type="EMBL" id="JAVLET010000006">
    <property type="protein sequence ID" value="KAL0468901.1"/>
    <property type="molecule type" value="Genomic_DNA"/>
</dbReference>
<comment type="caution">
    <text evidence="2">The sequence shown here is derived from an EMBL/GenBank/DDBJ whole genome shotgun (WGS) entry which is preliminary data.</text>
</comment>
<name>A0ABR3D884_NEUIN</name>
<protein>
    <submittedName>
        <fullName evidence="2">Uncharacterized protein</fullName>
    </submittedName>
</protein>
<proteinExistence type="predicted"/>
<dbReference type="Proteomes" id="UP001451303">
    <property type="component" value="Unassembled WGS sequence"/>
</dbReference>
<keyword evidence="3" id="KW-1185">Reference proteome</keyword>
<evidence type="ECO:0000313" key="3">
    <source>
        <dbReference type="Proteomes" id="UP001451303"/>
    </source>
</evidence>
<organism evidence="2 3">
    <name type="scientific">Neurospora intermedia</name>
    <dbReference type="NCBI Taxonomy" id="5142"/>
    <lineage>
        <taxon>Eukaryota</taxon>
        <taxon>Fungi</taxon>
        <taxon>Dikarya</taxon>
        <taxon>Ascomycota</taxon>
        <taxon>Pezizomycotina</taxon>
        <taxon>Sordariomycetes</taxon>
        <taxon>Sordariomycetidae</taxon>
        <taxon>Sordariales</taxon>
        <taxon>Sordariaceae</taxon>
        <taxon>Neurospora</taxon>
    </lineage>
</organism>
<reference evidence="2 3" key="1">
    <citation type="submission" date="2023-09" db="EMBL/GenBank/DDBJ databases">
        <title>Multi-omics analysis of a traditional fermented food reveals byproduct-associated fungal strains for waste-to-food upcycling.</title>
        <authorList>
            <consortium name="Lawrence Berkeley National Laboratory"/>
            <person name="Rekdal V.M."/>
            <person name="Villalobos-Escobedo J.M."/>
            <person name="Rodriguez-Valeron N."/>
            <person name="Garcia M.O."/>
            <person name="Vasquez D.P."/>
            <person name="Damayanti I."/>
            <person name="Sorensen P.M."/>
            <person name="Baidoo E.E."/>
            <person name="De Carvalho A.C."/>
            <person name="Riley R."/>
            <person name="Lipzen A."/>
            <person name="He G."/>
            <person name="Yan M."/>
            <person name="Haridas S."/>
            <person name="Daum C."/>
            <person name="Yoshinaga Y."/>
            <person name="Ng V."/>
            <person name="Grigoriev I.V."/>
            <person name="Munk R."/>
            <person name="Nuraida L."/>
            <person name="Wijaya C.H."/>
            <person name="Morales P.-C."/>
            <person name="Keasling J.D."/>
        </authorList>
    </citation>
    <scope>NUCLEOTIDE SEQUENCE [LARGE SCALE GENOMIC DNA]</scope>
    <source>
        <strain evidence="2 3">FGSC 2613</strain>
    </source>
</reference>
<gene>
    <name evidence="2" type="ORF">QR685DRAFT_545717</name>
</gene>
<evidence type="ECO:0000256" key="1">
    <source>
        <dbReference type="SAM" id="MobiDB-lite"/>
    </source>
</evidence>
<feature type="region of interest" description="Disordered" evidence="1">
    <location>
        <begin position="1"/>
        <end position="22"/>
    </location>
</feature>
<sequence>MSPNAVVREGQGPERRGPIFGQNKLGVTTNQPDIMSALHSTIARFHVADFSETHGTFTLETLHGASELPEVLSRPDGNRVYIDRSGLLAQNFTSATPPSTGLQPITARSINTEDFASEASAILRCNRERNMFN</sequence>